<dbReference type="STRING" id="576117.SAMN04488138_1206"/>
<dbReference type="InterPro" id="IPR012332">
    <property type="entry name" value="Autotransporter_pectin_lyase_C"/>
</dbReference>
<dbReference type="PROSITE" id="PS51208">
    <property type="entry name" value="AUTOTRANSPORTER"/>
    <property type="match status" value="1"/>
</dbReference>
<dbReference type="SUPFAM" id="SSF103515">
    <property type="entry name" value="Autotransporter"/>
    <property type="match status" value="1"/>
</dbReference>
<dbReference type="Proteomes" id="UP000183299">
    <property type="component" value="Unassembled WGS sequence"/>
</dbReference>
<dbReference type="AlphaFoldDB" id="A0A1I3W2K5"/>
<keyword evidence="1" id="KW-0732">Signal</keyword>
<dbReference type="Gene3D" id="2.160.20.20">
    <property type="match status" value="1"/>
</dbReference>
<evidence type="ECO:0000256" key="1">
    <source>
        <dbReference type="SAM" id="SignalP"/>
    </source>
</evidence>
<dbReference type="RefSeq" id="WP_066608269.1">
    <property type="nucleotide sequence ID" value="NZ_FORY01000020.1"/>
</dbReference>
<proteinExistence type="predicted"/>
<dbReference type="EMBL" id="FORY01000020">
    <property type="protein sequence ID" value="SFK01650.1"/>
    <property type="molecule type" value="Genomic_DNA"/>
</dbReference>
<keyword evidence="4" id="KW-1185">Reference proteome</keyword>
<evidence type="ECO:0000313" key="4">
    <source>
        <dbReference type="Proteomes" id="UP000183299"/>
    </source>
</evidence>
<feature type="domain" description="Autotransporter" evidence="2">
    <location>
        <begin position="369"/>
        <end position="605"/>
    </location>
</feature>
<sequence>MRVTFLCSLSSLALITALALPLQAQSLETCTPSSPSDGDDVVCSGTGTGLLDDGFDDGTITVSEGAVITGDDQGFEFDDGVAFTNSGTITGENDHGVQGDNDVTVINYGTITGEDGDGVNIDDDGVVENYGTIIGSDDGVQLEEGATVVNYETGVIEAEDEGVNINTDGAVLVNYGTITAGDDAVNAAADAQITNYGTIRSTGDQDGVDLDSGTIFNAGLIISDGAEDGIDFDPSTEASTVTNTGRIEGTIGINTDPADTGAQTVINSGTIVGRGGTAISLGEGDDTLEIHGGTIVGDVDLGAGTDTLSVVTTSFGAISFTDDPEVIDLQVDTALYANQTLVMADATAFGAADTLIAGLVYDITRTGFGPLEPGKFWVAGQTQLGEDDWRDGALSFGRDFETYGLFFSVSGGDAETGDITTRNVALGGRYARNLSAQTQMSAVAFVGAGEVTYGDAGDAATDAMFAGLGAQVTHAMTSGFTMSGNAGLSLYRMDSFSADYLAGAAFDARTVTNGFAGLEVGYDLALSGLNLTPFVGVAGLFVDGDAVAMSLAGASTSFATTSEDSIGYLSLGMDVKRTDIWSARIEARVDDAGEPSVVLSARTSF</sequence>
<name>A0A1I3W2K5_9RHOB</name>
<gene>
    <name evidence="3" type="ORF">SAMN04488138_1206</name>
</gene>
<evidence type="ECO:0000313" key="3">
    <source>
        <dbReference type="EMBL" id="SFK01650.1"/>
    </source>
</evidence>
<dbReference type="OrthoDB" id="7802788at2"/>
<evidence type="ECO:0000259" key="2">
    <source>
        <dbReference type="PROSITE" id="PS51208"/>
    </source>
</evidence>
<feature type="signal peptide" evidence="1">
    <location>
        <begin position="1"/>
        <end position="24"/>
    </location>
</feature>
<dbReference type="InterPro" id="IPR036709">
    <property type="entry name" value="Autotransporte_beta_dom_sf"/>
</dbReference>
<accession>A0A1I3W2K5</accession>
<dbReference type="GeneID" id="98666084"/>
<feature type="chain" id="PRO_5010216891" description="Autotransporter domain-containing protein" evidence="1">
    <location>
        <begin position="25"/>
        <end position="605"/>
    </location>
</feature>
<reference evidence="3 4" key="1">
    <citation type="submission" date="2016-10" db="EMBL/GenBank/DDBJ databases">
        <authorList>
            <person name="de Groot N.N."/>
        </authorList>
    </citation>
    <scope>NUCLEOTIDE SEQUENCE [LARGE SCALE GENOMIC DNA]</scope>
    <source>
        <strain evidence="3 4">CGMCC 1.8891</strain>
    </source>
</reference>
<organism evidence="3 4">
    <name type="scientific">Celeribacter halophilus</name>
    <dbReference type="NCBI Taxonomy" id="576117"/>
    <lineage>
        <taxon>Bacteria</taxon>
        <taxon>Pseudomonadati</taxon>
        <taxon>Pseudomonadota</taxon>
        <taxon>Alphaproteobacteria</taxon>
        <taxon>Rhodobacterales</taxon>
        <taxon>Roseobacteraceae</taxon>
        <taxon>Celeribacter</taxon>
    </lineage>
</organism>
<protein>
    <recommendedName>
        <fullName evidence="2">Autotransporter domain-containing protein</fullName>
    </recommendedName>
</protein>
<dbReference type="InterPro" id="IPR005546">
    <property type="entry name" value="Autotransporte_beta"/>
</dbReference>